<dbReference type="Pfam" id="PF00293">
    <property type="entry name" value="NUDIX"/>
    <property type="match status" value="1"/>
</dbReference>
<accession>A0A1I0ABR9</accession>
<dbReference type="InterPro" id="IPR000086">
    <property type="entry name" value="NUDIX_hydrolase_dom"/>
</dbReference>
<evidence type="ECO:0000259" key="3">
    <source>
        <dbReference type="PROSITE" id="PS51462"/>
    </source>
</evidence>
<evidence type="ECO:0000313" key="4">
    <source>
        <dbReference type="EMBL" id="SES91674.1"/>
    </source>
</evidence>
<dbReference type="InterPro" id="IPR020084">
    <property type="entry name" value="NUDIX_hydrolase_CS"/>
</dbReference>
<keyword evidence="5" id="KW-1185">Reference proteome</keyword>
<dbReference type="SUPFAM" id="SSF55811">
    <property type="entry name" value="Nudix"/>
    <property type="match status" value="1"/>
</dbReference>
<evidence type="ECO:0000256" key="1">
    <source>
        <dbReference type="ARBA" id="ARBA00001946"/>
    </source>
</evidence>
<evidence type="ECO:0000313" key="5">
    <source>
        <dbReference type="Proteomes" id="UP000199800"/>
    </source>
</evidence>
<reference evidence="4 5" key="1">
    <citation type="submission" date="2016-10" db="EMBL/GenBank/DDBJ databases">
        <authorList>
            <person name="de Groot N.N."/>
        </authorList>
    </citation>
    <scope>NUCLEOTIDE SEQUENCE [LARGE SCALE GENOMIC DNA]</scope>
    <source>
        <strain evidence="4 5">DSM 1801</strain>
    </source>
</reference>
<dbReference type="PROSITE" id="PS00893">
    <property type="entry name" value="NUDIX_BOX"/>
    <property type="match status" value="1"/>
</dbReference>
<proteinExistence type="predicted"/>
<dbReference type="RefSeq" id="WP_092477149.1">
    <property type="nucleotide sequence ID" value="NZ_FOHN01000005.1"/>
</dbReference>
<comment type="cofactor">
    <cofactor evidence="1">
        <name>Mg(2+)</name>
        <dbReference type="ChEBI" id="CHEBI:18420"/>
    </cofactor>
</comment>
<dbReference type="AlphaFoldDB" id="A0A1I0ABR9"/>
<dbReference type="PANTHER" id="PTHR11839">
    <property type="entry name" value="UDP/ADP-SUGAR PYROPHOSPHATASE"/>
    <property type="match status" value="1"/>
</dbReference>
<dbReference type="FunFam" id="3.90.79.10:FF:000024">
    <property type="entry name" value="ADP-ribose pyrophosphatase"/>
    <property type="match status" value="1"/>
</dbReference>
<dbReference type="GO" id="GO:0006753">
    <property type="term" value="P:nucleoside phosphate metabolic process"/>
    <property type="evidence" value="ECO:0007669"/>
    <property type="project" value="TreeGrafter"/>
</dbReference>
<dbReference type="Proteomes" id="UP000199800">
    <property type="component" value="Unassembled WGS sequence"/>
</dbReference>
<dbReference type="InterPro" id="IPR015797">
    <property type="entry name" value="NUDIX_hydrolase-like_dom_sf"/>
</dbReference>
<dbReference type="STRING" id="29364.SAMN04487772_10572"/>
<dbReference type="CDD" id="cd03424">
    <property type="entry name" value="NUDIX_ADPRase_Nudt5_UGPPase_Nudt14"/>
    <property type="match status" value="1"/>
</dbReference>
<name>A0A1I0ABR9_9FIRM</name>
<protein>
    <submittedName>
        <fullName evidence="4">ADP-ribose pyrophosphatase</fullName>
    </submittedName>
</protein>
<dbReference type="PROSITE" id="PS51462">
    <property type="entry name" value="NUDIX"/>
    <property type="match status" value="1"/>
</dbReference>
<dbReference type="OrthoDB" id="9806150at2"/>
<dbReference type="EMBL" id="FOHN01000005">
    <property type="protein sequence ID" value="SES91674.1"/>
    <property type="molecule type" value="Genomic_DNA"/>
</dbReference>
<dbReference type="GO" id="GO:0016787">
    <property type="term" value="F:hydrolase activity"/>
    <property type="evidence" value="ECO:0007669"/>
    <property type="project" value="UniProtKB-KW"/>
</dbReference>
<dbReference type="GO" id="GO:0019693">
    <property type="term" value="P:ribose phosphate metabolic process"/>
    <property type="evidence" value="ECO:0007669"/>
    <property type="project" value="TreeGrafter"/>
</dbReference>
<organism evidence="4 5">
    <name type="scientific">[Clostridium] polysaccharolyticum</name>
    <dbReference type="NCBI Taxonomy" id="29364"/>
    <lineage>
        <taxon>Bacteria</taxon>
        <taxon>Bacillati</taxon>
        <taxon>Bacillota</taxon>
        <taxon>Clostridia</taxon>
        <taxon>Lachnospirales</taxon>
        <taxon>Lachnospiraceae</taxon>
    </lineage>
</organism>
<dbReference type="PANTHER" id="PTHR11839:SF18">
    <property type="entry name" value="NUDIX HYDROLASE DOMAIN-CONTAINING PROTEIN"/>
    <property type="match status" value="1"/>
</dbReference>
<feature type="domain" description="Nudix hydrolase" evidence="3">
    <location>
        <begin position="39"/>
        <end position="167"/>
    </location>
</feature>
<dbReference type="Gene3D" id="3.90.79.10">
    <property type="entry name" value="Nucleoside Triphosphate Pyrophosphohydrolase"/>
    <property type="match status" value="1"/>
</dbReference>
<sequence length="177" mass="20149">MEEMKRVKRNLVHKGRIIDVYQDDILTPAGDTVTYDIVEHKGASSMVALDENGKVLMVRQYRTAIQKESLELPAGGINPGEDTKTCAMRELEEETGYRPLEAHHLLDVYTSVGFCNEKIYIYYTDSLVSSRQNLDEDEFVHVERYAIEELVKMIEQGKIEDSKTVAGILAYKNKMGL</sequence>
<keyword evidence="2" id="KW-0378">Hydrolase</keyword>
<gene>
    <name evidence="4" type="ORF">SAMN04487772_10572</name>
</gene>
<evidence type="ECO:0000256" key="2">
    <source>
        <dbReference type="ARBA" id="ARBA00022801"/>
    </source>
</evidence>